<gene>
    <name evidence="3" type="ORF">UFOPK2754_01649</name>
    <name evidence="4" type="ORF">UFOPK3139_02252</name>
    <name evidence="5" type="ORF">UFOPK3543_03032</name>
    <name evidence="6" type="ORF">UFOPK3967_02715</name>
</gene>
<dbReference type="InterPro" id="IPR012349">
    <property type="entry name" value="Split_barrel_FMN-bd"/>
</dbReference>
<dbReference type="GO" id="GO:0016627">
    <property type="term" value="F:oxidoreductase activity, acting on the CH-CH group of donors"/>
    <property type="evidence" value="ECO:0007669"/>
    <property type="project" value="TreeGrafter"/>
</dbReference>
<dbReference type="EMBL" id="CAFABA010000108">
    <property type="protein sequence ID" value="CAB4834946.1"/>
    <property type="molecule type" value="Genomic_DNA"/>
</dbReference>
<dbReference type="PANTHER" id="PTHR35176">
    <property type="entry name" value="HEME OXYGENASE HI_0854-RELATED"/>
    <property type="match status" value="1"/>
</dbReference>
<sequence length="160" mass="17763">MSRELRCVHDVARGLLSGVTTLDDDARRLLDGANFAHLTTLQAGGQPKSDVVWIGREGDRLLVATDAKSIKARNVAIDPRVSISVVSFGDPYDQLLIRGRVVEVRSDDELVVLDALSQKYLGTAFPRRKWSSRVVLVIEPHLARSYRSSLRDPRTPTAQM</sequence>
<dbReference type="PANTHER" id="PTHR35176:SF6">
    <property type="entry name" value="HEME OXYGENASE HI_0854-RELATED"/>
    <property type="match status" value="1"/>
</dbReference>
<feature type="domain" description="Pyridoxamine 5'-phosphate oxidase N-terminal" evidence="2">
    <location>
        <begin position="22"/>
        <end position="143"/>
    </location>
</feature>
<evidence type="ECO:0000256" key="1">
    <source>
        <dbReference type="ARBA" id="ARBA00023002"/>
    </source>
</evidence>
<evidence type="ECO:0000313" key="6">
    <source>
        <dbReference type="EMBL" id="CAB5020162.1"/>
    </source>
</evidence>
<organism evidence="4">
    <name type="scientific">freshwater metagenome</name>
    <dbReference type="NCBI Taxonomy" id="449393"/>
    <lineage>
        <taxon>unclassified sequences</taxon>
        <taxon>metagenomes</taxon>
        <taxon>ecological metagenomes</taxon>
    </lineage>
</organism>
<dbReference type="GO" id="GO:0070967">
    <property type="term" value="F:coenzyme F420 binding"/>
    <property type="evidence" value="ECO:0007669"/>
    <property type="project" value="TreeGrafter"/>
</dbReference>
<dbReference type="EMBL" id="CAFBMH010000192">
    <property type="protein sequence ID" value="CAB4937436.1"/>
    <property type="molecule type" value="Genomic_DNA"/>
</dbReference>
<evidence type="ECO:0000259" key="2">
    <source>
        <dbReference type="Pfam" id="PF01243"/>
    </source>
</evidence>
<dbReference type="EMBL" id="CAFBOS010000229">
    <property type="protein sequence ID" value="CAB5020162.1"/>
    <property type="molecule type" value="Genomic_DNA"/>
</dbReference>
<evidence type="ECO:0000313" key="4">
    <source>
        <dbReference type="EMBL" id="CAB4834946.1"/>
    </source>
</evidence>
<dbReference type="GO" id="GO:0005829">
    <property type="term" value="C:cytosol"/>
    <property type="evidence" value="ECO:0007669"/>
    <property type="project" value="TreeGrafter"/>
</dbReference>
<dbReference type="InterPro" id="IPR052019">
    <property type="entry name" value="F420H2_bilvrd_red/Heme_oxyg"/>
</dbReference>
<evidence type="ECO:0000313" key="3">
    <source>
        <dbReference type="EMBL" id="CAB4748298.1"/>
    </source>
</evidence>
<dbReference type="InterPro" id="IPR019920">
    <property type="entry name" value="F420-binding_dom_put"/>
</dbReference>
<reference evidence="4" key="1">
    <citation type="submission" date="2020-05" db="EMBL/GenBank/DDBJ databases">
        <authorList>
            <person name="Chiriac C."/>
            <person name="Salcher M."/>
            <person name="Ghai R."/>
            <person name="Kavagutti S V."/>
        </authorList>
    </citation>
    <scope>NUCLEOTIDE SEQUENCE</scope>
</reference>
<dbReference type="Pfam" id="PF01243">
    <property type="entry name" value="PNPOx_N"/>
    <property type="match status" value="1"/>
</dbReference>
<name>A0A6J7APP9_9ZZZZ</name>
<dbReference type="SUPFAM" id="SSF50475">
    <property type="entry name" value="FMN-binding split barrel"/>
    <property type="match status" value="1"/>
</dbReference>
<dbReference type="InterPro" id="IPR011576">
    <property type="entry name" value="Pyridox_Oxase_N"/>
</dbReference>
<keyword evidence="1" id="KW-0560">Oxidoreductase</keyword>
<dbReference type="NCBIfam" id="TIGR03618">
    <property type="entry name" value="Rv1155_F420"/>
    <property type="match status" value="1"/>
</dbReference>
<accession>A0A6J7APP9</accession>
<protein>
    <submittedName>
        <fullName evidence="4">Unannotated protein</fullName>
    </submittedName>
</protein>
<dbReference type="Gene3D" id="2.30.110.10">
    <property type="entry name" value="Electron Transport, Fmn-binding Protein, Chain A"/>
    <property type="match status" value="1"/>
</dbReference>
<proteinExistence type="predicted"/>
<dbReference type="AlphaFoldDB" id="A0A6J7APP9"/>
<evidence type="ECO:0000313" key="5">
    <source>
        <dbReference type="EMBL" id="CAB4937436.1"/>
    </source>
</evidence>
<dbReference type="EMBL" id="CAEZYR010000057">
    <property type="protein sequence ID" value="CAB4748298.1"/>
    <property type="molecule type" value="Genomic_DNA"/>
</dbReference>